<proteinExistence type="predicted"/>
<dbReference type="HOGENOM" id="CLU_1020005_0_0_1"/>
<protein>
    <recommendedName>
        <fullName evidence="3">Mechanosensitive ion channel protein Msy1/2-like transmembrane domain-containing protein</fullName>
    </recommendedName>
</protein>
<gene>
    <name evidence="4" type="ORF">SERLADRAFT_461975</name>
</gene>
<organism>
    <name type="scientific">Serpula lacrymans var. lacrymans (strain S7.9)</name>
    <name type="common">Dry rot fungus</name>
    <dbReference type="NCBI Taxonomy" id="578457"/>
    <lineage>
        <taxon>Eukaryota</taxon>
        <taxon>Fungi</taxon>
        <taxon>Dikarya</taxon>
        <taxon>Basidiomycota</taxon>
        <taxon>Agaricomycotina</taxon>
        <taxon>Agaricomycetes</taxon>
        <taxon>Agaricomycetidae</taxon>
        <taxon>Boletales</taxon>
        <taxon>Coniophorineae</taxon>
        <taxon>Serpulaceae</taxon>
        <taxon>Serpula</taxon>
    </lineage>
</organism>
<feature type="compositionally biased region" description="Polar residues" evidence="1">
    <location>
        <begin position="52"/>
        <end position="61"/>
    </location>
</feature>
<feature type="region of interest" description="Disordered" evidence="1">
    <location>
        <begin position="1"/>
        <end position="79"/>
    </location>
</feature>
<evidence type="ECO:0000256" key="2">
    <source>
        <dbReference type="SAM" id="Phobius"/>
    </source>
</evidence>
<keyword evidence="2" id="KW-0812">Transmembrane</keyword>
<keyword evidence="2" id="KW-0472">Membrane</keyword>
<feature type="domain" description="Mechanosensitive ion channel protein Msy1/2-like transmembrane" evidence="3">
    <location>
        <begin position="85"/>
        <end position="225"/>
    </location>
</feature>
<name>F8NM59_SERL9</name>
<feature type="transmembrane region" description="Helical" evidence="2">
    <location>
        <begin position="98"/>
        <end position="117"/>
    </location>
</feature>
<evidence type="ECO:0000259" key="3">
    <source>
        <dbReference type="Pfam" id="PF25886"/>
    </source>
</evidence>
<keyword evidence="2" id="KW-1133">Transmembrane helix</keyword>
<feature type="compositionally biased region" description="Basic and acidic residues" evidence="1">
    <location>
        <begin position="8"/>
        <end position="33"/>
    </location>
</feature>
<dbReference type="KEGG" id="sla:SERLADRAFT_461975"/>
<dbReference type="OrthoDB" id="544685at2759"/>
<feature type="transmembrane region" description="Helical" evidence="2">
    <location>
        <begin position="137"/>
        <end position="168"/>
    </location>
</feature>
<dbReference type="AlphaFoldDB" id="F8NM59"/>
<reference evidence="4" key="1">
    <citation type="submission" date="2011-04" db="EMBL/GenBank/DDBJ databases">
        <title>Evolution of plant cell wall degrading machinery underlies the functional diversity of forest fungi.</title>
        <authorList>
            <consortium name="US DOE Joint Genome Institute (JGI-PGF)"/>
            <person name="Eastwood D.C."/>
            <person name="Floudas D."/>
            <person name="Binder M."/>
            <person name="Majcherczyk A."/>
            <person name="Schneider P."/>
            <person name="Aerts A."/>
            <person name="Asiegbu F.O."/>
            <person name="Baker S.E."/>
            <person name="Barry K."/>
            <person name="Bendiksby M."/>
            <person name="Blumentritt M."/>
            <person name="Coutinho P.M."/>
            <person name="Cullen D."/>
            <person name="Cullen D."/>
            <person name="Gathman A."/>
            <person name="Goodell B."/>
            <person name="Henrissat B."/>
            <person name="Ihrmark K."/>
            <person name="Kauserud H."/>
            <person name="Kohler A."/>
            <person name="LaButti K."/>
            <person name="Lapidus A."/>
            <person name="Lavin J.L."/>
            <person name="Lee Y.-H."/>
            <person name="Lindquist E."/>
            <person name="Lilly W."/>
            <person name="Lucas S."/>
            <person name="Morin E."/>
            <person name="Murat C."/>
            <person name="Oguiza J.A."/>
            <person name="Park J."/>
            <person name="Pisabarro A.G."/>
            <person name="Riley R."/>
            <person name="Rosling A."/>
            <person name="Salamov A."/>
            <person name="Schmidt O."/>
            <person name="Schmutz J."/>
            <person name="Skrede I."/>
            <person name="Stenlid J."/>
            <person name="Wiebenga A."/>
            <person name="Xie X."/>
            <person name="Kues U."/>
            <person name="Hibbett D.S."/>
            <person name="Hoffmeister D."/>
            <person name="Hogberg N."/>
            <person name="Martin F."/>
            <person name="Grigoriev I.V."/>
            <person name="Watkinson S.C."/>
        </authorList>
    </citation>
    <scope>NUCLEOTIDE SEQUENCE</scope>
    <source>
        <strain evidence="4">S7.9</strain>
    </source>
</reference>
<dbReference type="InterPro" id="IPR058650">
    <property type="entry name" value="Msy1/2-like"/>
</dbReference>
<dbReference type="Proteomes" id="UP000008064">
    <property type="component" value="Unassembled WGS sequence"/>
</dbReference>
<dbReference type="EMBL" id="GL945431">
    <property type="protein sequence ID" value="EGO27847.1"/>
    <property type="molecule type" value="Genomic_DNA"/>
</dbReference>
<evidence type="ECO:0000313" key="4">
    <source>
        <dbReference type="EMBL" id="EGO27847.1"/>
    </source>
</evidence>
<dbReference type="GeneID" id="18818304"/>
<sequence>MSEQPSHLGDEVTPLRRSKDSDHTSSPHSEQELKNYISEPTSENNAHDNDSDTTGTNSSDEFNWDEDDELTGNGNQASPKARRGRALWLAFMKLARPVRTLLVGVLGAGILISPLLVVELKYKDESSVRPQVHAWSLWLSITWAAGCATYLVVDAIPRLAISLLVLYGAQVESLKTQIELALAVSGWVKLALDISWAWIALSAIRAFYKPPGSYWVIINRVMQVLSYYPTYHGVTATALVGSFYSRYNTSRRKAVPTFRRHQLPSESIGRPLG</sequence>
<accession>F8NM59</accession>
<dbReference type="RefSeq" id="XP_007315938.1">
    <property type="nucleotide sequence ID" value="XM_007315876.1"/>
</dbReference>
<evidence type="ECO:0000256" key="1">
    <source>
        <dbReference type="SAM" id="MobiDB-lite"/>
    </source>
</evidence>
<dbReference type="Pfam" id="PF25886">
    <property type="entry name" value="Msy1"/>
    <property type="match status" value="1"/>
</dbReference>